<keyword evidence="2" id="KW-0813">Transport</keyword>
<dbReference type="PIRSF" id="PIRSF006603">
    <property type="entry name" value="DinF"/>
    <property type="match status" value="1"/>
</dbReference>
<keyword evidence="5 7" id="KW-1133">Transmembrane helix</keyword>
<evidence type="ECO:0000256" key="1">
    <source>
        <dbReference type="ARBA" id="ARBA00004651"/>
    </source>
</evidence>
<dbReference type="PANTHER" id="PTHR42925">
    <property type="entry name" value="MULTIDRUG AND TOXIN EFFLUX PROTEIN MATE FAMILY"/>
    <property type="match status" value="1"/>
</dbReference>
<feature type="transmembrane region" description="Helical" evidence="7">
    <location>
        <begin position="134"/>
        <end position="154"/>
    </location>
</feature>
<evidence type="ECO:0000313" key="8">
    <source>
        <dbReference type="EMBL" id="HIV12765.1"/>
    </source>
</evidence>
<evidence type="ECO:0000256" key="2">
    <source>
        <dbReference type="ARBA" id="ARBA00022448"/>
    </source>
</evidence>
<evidence type="ECO:0000256" key="3">
    <source>
        <dbReference type="ARBA" id="ARBA00022475"/>
    </source>
</evidence>
<sequence>MNGQRKRTSGFYRSLLRLVVPIAMQNLISTAVNSADVVMVGYVGQDALSAVSLANQVQFILSLIYSGVASGATMMAAQYWGKQDTDAIEKIMGIAMRFSVGASALFALLACGFPQLLMRIFTNDGTLIAIGSDYLRIVGVSYLFMGISQVYLCIMRSIERVVFAMTVFGSALILNIFLNAVFIFGLFGMPRMGAAGAALATVIARGIETSVCLLDNLRDGRVHFRIRKVFARYPVLFGDYVRYAMPAFGNDVAWGVAFSLYSVIMGHLGSDMVAANSVVVVARNLGTVVCTGIASGGTIYLGKQIGDGQMEEAKTSASRLCWVTFVTGVLGGLLVLVLKPVMMLMVDLTPTAASYLNTMLYINAYYVLGQAMNTTLICGIFRAGGDSRFGFICDTLDMWGFGVPAGFLAAFVFKLPPMWVYFVICLDEFVKMPFVFRHYKSYRWLKNITRENV</sequence>
<organism evidence="8 9">
    <name type="scientific">Candidatus Pullilachnospira stercoravium</name>
    <dbReference type="NCBI Taxonomy" id="2840913"/>
    <lineage>
        <taxon>Bacteria</taxon>
        <taxon>Bacillati</taxon>
        <taxon>Bacillota</taxon>
        <taxon>Clostridia</taxon>
        <taxon>Lachnospirales</taxon>
        <taxon>Lachnospiraceae</taxon>
        <taxon>Lachnospiraceae incertae sedis</taxon>
        <taxon>Candidatus Pullilachnospira</taxon>
    </lineage>
</organism>
<dbReference type="InterPro" id="IPR048279">
    <property type="entry name" value="MdtK-like"/>
</dbReference>
<keyword evidence="3" id="KW-1003">Cell membrane</keyword>
<keyword evidence="4 7" id="KW-0812">Transmembrane</keyword>
<comment type="subcellular location">
    <subcellularLocation>
        <location evidence="1">Cell membrane</location>
        <topology evidence="1">Multi-pass membrane protein</topology>
    </subcellularLocation>
</comment>
<dbReference type="CDD" id="cd13134">
    <property type="entry name" value="MATE_like_8"/>
    <property type="match status" value="1"/>
</dbReference>
<dbReference type="NCBIfam" id="TIGR00797">
    <property type="entry name" value="matE"/>
    <property type="match status" value="1"/>
</dbReference>
<protein>
    <submittedName>
        <fullName evidence="8">MATE family efflux transporter</fullName>
    </submittedName>
</protein>
<feature type="transmembrane region" description="Helical" evidence="7">
    <location>
        <begin position="161"/>
        <end position="187"/>
    </location>
</feature>
<reference evidence="8" key="2">
    <citation type="journal article" date="2021" name="PeerJ">
        <title>Extensive microbial diversity within the chicken gut microbiome revealed by metagenomics and culture.</title>
        <authorList>
            <person name="Gilroy R."/>
            <person name="Ravi A."/>
            <person name="Getino M."/>
            <person name="Pursley I."/>
            <person name="Horton D.L."/>
            <person name="Alikhan N.F."/>
            <person name="Baker D."/>
            <person name="Gharbi K."/>
            <person name="Hall N."/>
            <person name="Watson M."/>
            <person name="Adriaenssens E.M."/>
            <person name="Foster-Nyarko E."/>
            <person name="Jarju S."/>
            <person name="Secka A."/>
            <person name="Antonio M."/>
            <person name="Oren A."/>
            <person name="Chaudhuri R.R."/>
            <person name="La Ragione R."/>
            <person name="Hildebrand F."/>
            <person name="Pallen M.J."/>
        </authorList>
    </citation>
    <scope>NUCLEOTIDE SEQUENCE</scope>
    <source>
        <strain evidence="8">ChiBcec2-4451</strain>
    </source>
</reference>
<feature type="transmembrane region" description="Helical" evidence="7">
    <location>
        <begin position="396"/>
        <end position="413"/>
    </location>
</feature>
<dbReference type="GO" id="GO:0042910">
    <property type="term" value="F:xenobiotic transmembrane transporter activity"/>
    <property type="evidence" value="ECO:0007669"/>
    <property type="project" value="InterPro"/>
</dbReference>
<evidence type="ECO:0000256" key="6">
    <source>
        <dbReference type="ARBA" id="ARBA00023136"/>
    </source>
</evidence>
<feature type="transmembrane region" description="Helical" evidence="7">
    <location>
        <begin position="281"/>
        <end position="301"/>
    </location>
</feature>
<dbReference type="AlphaFoldDB" id="A0A9D1NTY1"/>
<feature type="transmembrane region" description="Helical" evidence="7">
    <location>
        <begin position="98"/>
        <end position="122"/>
    </location>
</feature>
<feature type="transmembrane region" description="Helical" evidence="7">
    <location>
        <begin position="322"/>
        <end position="344"/>
    </location>
</feature>
<feature type="transmembrane region" description="Helical" evidence="7">
    <location>
        <begin position="252"/>
        <end position="269"/>
    </location>
</feature>
<dbReference type="PANTHER" id="PTHR42925:SF2">
    <property type="entry name" value="NA+ DRIVEN MULTIDRUG EFFLUX PUMP"/>
    <property type="match status" value="1"/>
</dbReference>
<proteinExistence type="predicted"/>
<dbReference type="InterPro" id="IPR002528">
    <property type="entry name" value="MATE_fam"/>
</dbReference>
<name>A0A9D1NTY1_9FIRM</name>
<evidence type="ECO:0000313" key="9">
    <source>
        <dbReference type="Proteomes" id="UP000886723"/>
    </source>
</evidence>
<reference evidence="8" key="1">
    <citation type="submission" date="2020-10" db="EMBL/GenBank/DDBJ databases">
        <authorList>
            <person name="Gilroy R."/>
        </authorList>
    </citation>
    <scope>NUCLEOTIDE SEQUENCE</scope>
    <source>
        <strain evidence="8">ChiBcec2-4451</strain>
    </source>
</reference>
<dbReference type="Pfam" id="PF01554">
    <property type="entry name" value="MatE"/>
    <property type="match status" value="2"/>
</dbReference>
<evidence type="ECO:0000256" key="4">
    <source>
        <dbReference type="ARBA" id="ARBA00022692"/>
    </source>
</evidence>
<accession>A0A9D1NTY1</accession>
<feature type="transmembrane region" description="Helical" evidence="7">
    <location>
        <begin position="364"/>
        <end position="384"/>
    </location>
</feature>
<dbReference type="EMBL" id="DVON01000143">
    <property type="protein sequence ID" value="HIV12765.1"/>
    <property type="molecule type" value="Genomic_DNA"/>
</dbReference>
<dbReference type="InterPro" id="IPR047135">
    <property type="entry name" value="YsiQ"/>
</dbReference>
<feature type="transmembrane region" description="Helical" evidence="7">
    <location>
        <begin position="58"/>
        <end position="77"/>
    </location>
</feature>
<comment type="caution">
    <text evidence="8">The sequence shown here is derived from an EMBL/GenBank/DDBJ whole genome shotgun (WGS) entry which is preliminary data.</text>
</comment>
<dbReference type="GO" id="GO:0015297">
    <property type="term" value="F:antiporter activity"/>
    <property type="evidence" value="ECO:0007669"/>
    <property type="project" value="InterPro"/>
</dbReference>
<gene>
    <name evidence="8" type="ORF">IAA63_06450</name>
</gene>
<dbReference type="GO" id="GO:0005886">
    <property type="term" value="C:plasma membrane"/>
    <property type="evidence" value="ECO:0007669"/>
    <property type="project" value="UniProtKB-SubCell"/>
</dbReference>
<evidence type="ECO:0000256" key="7">
    <source>
        <dbReference type="SAM" id="Phobius"/>
    </source>
</evidence>
<dbReference type="Proteomes" id="UP000886723">
    <property type="component" value="Unassembled WGS sequence"/>
</dbReference>
<keyword evidence="6 7" id="KW-0472">Membrane</keyword>
<evidence type="ECO:0000256" key="5">
    <source>
        <dbReference type="ARBA" id="ARBA00022989"/>
    </source>
</evidence>